<dbReference type="SUPFAM" id="SSF52518">
    <property type="entry name" value="Thiamin diphosphate-binding fold (THDP-binding)"/>
    <property type="match status" value="2"/>
</dbReference>
<proteinExistence type="inferred from homology"/>
<dbReference type="SUPFAM" id="SSF52922">
    <property type="entry name" value="TK C-terminal domain-like"/>
    <property type="match status" value="1"/>
</dbReference>
<dbReference type="EMBL" id="JACBXQ010000006">
    <property type="protein sequence ID" value="MBG9987104.1"/>
    <property type="molecule type" value="Genomic_DNA"/>
</dbReference>
<feature type="domain" description="Transketolase-like pyrimidine-binding" evidence="11">
    <location>
        <begin position="354"/>
        <end position="525"/>
    </location>
</feature>
<dbReference type="Pfam" id="PF22613">
    <property type="entry name" value="Transketolase_C_1"/>
    <property type="match status" value="1"/>
</dbReference>
<evidence type="ECO:0000313" key="13">
    <source>
        <dbReference type="Proteomes" id="UP000721415"/>
    </source>
</evidence>
<dbReference type="Gene3D" id="3.40.50.920">
    <property type="match status" value="1"/>
</dbReference>
<dbReference type="PANTHER" id="PTHR43522">
    <property type="entry name" value="TRANSKETOLASE"/>
    <property type="match status" value="1"/>
</dbReference>
<comment type="subunit">
    <text evidence="2 10">Homodimer.</text>
</comment>
<name>A0ABS0LSJ1_9LACT</name>
<evidence type="ECO:0000256" key="7">
    <source>
        <dbReference type="ARBA" id="ARBA00023052"/>
    </source>
</evidence>
<comment type="cofactor">
    <cofactor evidence="10">
        <name>thiamine diphosphate</name>
        <dbReference type="ChEBI" id="CHEBI:58937"/>
    </cofactor>
    <text evidence="10">Binds 1 thiamine pyrophosphate per subunit.</text>
</comment>
<dbReference type="InterPro" id="IPR033247">
    <property type="entry name" value="Transketolase_fam"/>
</dbReference>
<keyword evidence="4 10" id="KW-0808">Transferase</keyword>
<accession>A0ABS0LSJ1</accession>
<keyword evidence="7 10" id="KW-0786">Thiamine pyrophosphate</keyword>
<comment type="cofactor">
    <cofactor evidence="10">
        <name>Mg(2+)</name>
        <dbReference type="ChEBI" id="CHEBI:18420"/>
    </cofactor>
    <cofactor evidence="10">
        <name>Ca(2+)</name>
        <dbReference type="ChEBI" id="CHEBI:29108"/>
    </cofactor>
    <cofactor evidence="10">
        <name>Mn(2+)</name>
        <dbReference type="ChEBI" id="CHEBI:29035"/>
    </cofactor>
    <cofactor evidence="10">
        <name>Co(2+)</name>
        <dbReference type="ChEBI" id="CHEBI:48828"/>
    </cofactor>
    <text evidence="10">Binds 1 Mg(2+) ion per subunit. Can also utilize other divalent metal cations, such as Ca(2+), Mn(2+) and Co(2+).</text>
</comment>
<dbReference type="PANTHER" id="PTHR43522:SF2">
    <property type="entry name" value="TRANSKETOLASE 1-RELATED"/>
    <property type="match status" value="1"/>
</dbReference>
<evidence type="ECO:0000256" key="1">
    <source>
        <dbReference type="ARBA" id="ARBA00007131"/>
    </source>
</evidence>
<evidence type="ECO:0000256" key="5">
    <source>
        <dbReference type="ARBA" id="ARBA00022723"/>
    </source>
</evidence>
<gene>
    <name evidence="12" type="primary">tkt</name>
    <name evidence="12" type="ORF">HZY91_09510</name>
</gene>
<evidence type="ECO:0000313" key="12">
    <source>
        <dbReference type="EMBL" id="MBG9987104.1"/>
    </source>
</evidence>
<evidence type="ECO:0000256" key="4">
    <source>
        <dbReference type="ARBA" id="ARBA00022679"/>
    </source>
</evidence>
<dbReference type="InterPro" id="IPR005478">
    <property type="entry name" value="Transketolase_bac-like"/>
</dbReference>
<dbReference type="Gene3D" id="3.40.50.970">
    <property type="match status" value="2"/>
</dbReference>
<dbReference type="PROSITE" id="PS00802">
    <property type="entry name" value="TRANSKETOLASE_2"/>
    <property type="match status" value="1"/>
</dbReference>
<evidence type="ECO:0000256" key="2">
    <source>
        <dbReference type="ARBA" id="ARBA00011738"/>
    </source>
</evidence>
<sequence length="667" mass="73132">MFDEKDQVAVNTIRALSVDQIESANSGHPGLPMGAAPMAYTLWVDHLNVNPKDSKWINRDRFVLSAGHGSAMLYSILHLAGFDVSMDDLKQFRQLGSRTPGHPEYGYTDGVEATTGPLGQGVAQAVGMAMAEQHTAALFNTDQFQIIDHYTYAIVSDGDLMEGISYEACSYAGHQQLGKLIFLYDSNDISLDGDLDQAFAENIQTRFESQNWHYQKVEDGNDLDSITKAIEAAKLVKDQPSIIEVKTVIGFGSPDQGTAKVHGAPLGLDNWTSTKLVYQYDHEPFTVPEQTCQVFQEKVIERGQAKYQEWQRLFENYQESEPELAKAMQAAFAGELPEKYDEGLALVDASEKSEASRASSGKAIQALAAKIPYFWGGSADLSGSNKTMIKQSSDYMPANRQGNNVWFGVREFAMAAMMNGATLHGGNKIFGGTFFVFSDYLKAAVRLSALSKLPVTYVLTHDSVAVGEDGPTHEPIEHLAAFRSMPNVNVIRPADINETYVAWKIAVESKDRPTLLVLSRQNLPVLSNSQKLAEEGVRKGAYVISPAQTDQPDGLLIATGSEVALAIEAQKILADNKVNVSVVSMPSQNIFDEQNVEYREMILPNNVRNRVSIEMGSSYGWAKYVGLDGLSFSIDRFGASGPGEEVVEYLGFTADKIAQAYLDKFNG</sequence>
<dbReference type="Proteomes" id="UP000721415">
    <property type="component" value="Unassembled WGS sequence"/>
</dbReference>
<comment type="function">
    <text evidence="10">Catalyzes the transfer of a two-carbon ketol group from a ketose donor to an aldose acceptor, via a covalent intermediate with the cofactor thiamine pyrophosphate.</text>
</comment>
<comment type="similarity">
    <text evidence="1 10">Belongs to the transketolase family.</text>
</comment>
<dbReference type="InterPro" id="IPR020826">
    <property type="entry name" value="Transketolase_BS"/>
</dbReference>
<keyword evidence="13" id="KW-1185">Reference proteome</keyword>
<keyword evidence="6 10" id="KW-0460">Magnesium</keyword>
<dbReference type="GO" id="GO:0004802">
    <property type="term" value="F:transketolase activity"/>
    <property type="evidence" value="ECO:0007669"/>
    <property type="project" value="UniProtKB-EC"/>
</dbReference>
<organism evidence="12 13">
    <name type="scientific">Facklamia lactis</name>
    <dbReference type="NCBI Taxonomy" id="2749967"/>
    <lineage>
        <taxon>Bacteria</taxon>
        <taxon>Bacillati</taxon>
        <taxon>Bacillota</taxon>
        <taxon>Bacilli</taxon>
        <taxon>Lactobacillales</taxon>
        <taxon>Aerococcaceae</taxon>
        <taxon>Facklamia</taxon>
    </lineage>
</organism>
<dbReference type="SMART" id="SM00861">
    <property type="entry name" value="Transket_pyr"/>
    <property type="match status" value="1"/>
</dbReference>
<evidence type="ECO:0000259" key="11">
    <source>
        <dbReference type="SMART" id="SM00861"/>
    </source>
</evidence>
<dbReference type="InterPro" id="IPR005474">
    <property type="entry name" value="Transketolase_N"/>
</dbReference>
<dbReference type="InterPro" id="IPR005475">
    <property type="entry name" value="Transketolase-like_Pyr-bd"/>
</dbReference>
<comment type="caution">
    <text evidence="12">The sequence shown here is derived from an EMBL/GenBank/DDBJ whole genome shotgun (WGS) entry which is preliminary data.</text>
</comment>
<dbReference type="InterPro" id="IPR029061">
    <property type="entry name" value="THDP-binding"/>
</dbReference>
<dbReference type="PROSITE" id="PS00801">
    <property type="entry name" value="TRANSKETOLASE_1"/>
    <property type="match status" value="1"/>
</dbReference>
<dbReference type="CDD" id="cd02012">
    <property type="entry name" value="TPP_TK"/>
    <property type="match status" value="1"/>
</dbReference>
<evidence type="ECO:0000256" key="8">
    <source>
        <dbReference type="ARBA" id="ARBA00049473"/>
    </source>
</evidence>
<dbReference type="CDD" id="cd07033">
    <property type="entry name" value="TPP_PYR_DXS_TK_like"/>
    <property type="match status" value="1"/>
</dbReference>
<dbReference type="InterPro" id="IPR055152">
    <property type="entry name" value="Transketolase-like_C_2"/>
</dbReference>
<reference evidence="12 13" key="1">
    <citation type="submission" date="2020-07" db="EMBL/GenBank/DDBJ databases">
        <title>Facklamia lactis sp. nov., isolated from raw milk.</title>
        <authorList>
            <person name="Doll E.V."/>
            <person name="Huptas C."/>
            <person name="Staib L."/>
            <person name="Wenning M."/>
            <person name="Scherer S."/>
        </authorList>
    </citation>
    <scope>NUCLEOTIDE SEQUENCE [LARGE SCALE GENOMIC DNA]</scope>
    <source>
        <strain evidence="12 13">DSM 111018</strain>
    </source>
</reference>
<evidence type="ECO:0000256" key="6">
    <source>
        <dbReference type="ARBA" id="ARBA00022842"/>
    </source>
</evidence>
<dbReference type="RefSeq" id="WP_197116027.1">
    <property type="nucleotide sequence ID" value="NZ_JACBXQ010000006.1"/>
</dbReference>
<dbReference type="InterPro" id="IPR049557">
    <property type="entry name" value="Transketolase_CS"/>
</dbReference>
<dbReference type="Pfam" id="PF00456">
    <property type="entry name" value="Transketolase_N"/>
    <property type="match status" value="1"/>
</dbReference>
<dbReference type="InterPro" id="IPR009014">
    <property type="entry name" value="Transketo_C/PFOR_II"/>
</dbReference>
<dbReference type="EC" id="2.2.1.1" evidence="3 9"/>
<evidence type="ECO:0000256" key="9">
    <source>
        <dbReference type="NCBIfam" id="TIGR00232"/>
    </source>
</evidence>
<keyword evidence="5 10" id="KW-0479">Metal-binding</keyword>
<protein>
    <recommendedName>
        <fullName evidence="3 9">Transketolase</fullName>
        <ecNumber evidence="3 9">2.2.1.1</ecNumber>
    </recommendedName>
</protein>
<dbReference type="Pfam" id="PF02779">
    <property type="entry name" value="Transket_pyr"/>
    <property type="match status" value="1"/>
</dbReference>
<evidence type="ECO:0000256" key="3">
    <source>
        <dbReference type="ARBA" id="ARBA00013152"/>
    </source>
</evidence>
<dbReference type="NCBIfam" id="TIGR00232">
    <property type="entry name" value="tktlase_bact"/>
    <property type="match status" value="1"/>
</dbReference>
<evidence type="ECO:0000256" key="10">
    <source>
        <dbReference type="RuleBase" id="RU004996"/>
    </source>
</evidence>
<comment type="catalytic activity">
    <reaction evidence="8 10">
        <text>D-sedoheptulose 7-phosphate + D-glyceraldehyde 3-phosphate = aldehydo-D-ribose 5-phosphate + D-xylulose 5-phosphate</text>
        <dbReference type="Rhea" id="RHEA:10508"/>
        <dbReference type="ChEBI" id="CHEBI:57483"/>
        <dbReference type="ChEBI" id="CHEBI:57737"/>
        <dbReference type="ChEBI" id="CHEBI:58273"/>
        <dbReference type="ChEBI" id="CHEBI:59776"/>
        <dbReference type="EC" id="2.2.1.1"/>
    </reaction>
</comment>
<keyword evidence="10" id="KW-0106">Calcium</keyword>